<feature type="chain" id="PRO_5010759808" evidence="3">
    <location>
        <begin position="21"/>
        <end position="96"/>
    </location>
</feature>
<evidence type="ECO:0000259" key="4">
    <source>
        <dbReference type="Pfam" id="PF01826"/>
    </source>
</evidence>
<evidence type="ECO:0000256" key="3">
    <source>
        <dbReference type="SAM" id="SignalP"/>
    </source>
</evidence>
<keyword evidence="1" id="KW-0646">Protease inhibitor</keyword>
<feature type="domain" description="TIL" evidence="4">
    <location>
        <begin position="36"/>
        <end position="92"/>
    </location>
</feature>
<dbReference type="InterPro" id="IPR036084">
    <property type="entry name" value="Ser_inhib-like_sf"/>
</dbReference>
<dbReference type="GO" id="GO:0030414">
    <property type="term" value="F:peptidase inhibitor activity"/>
    <property type="evidence" value="ECO:0007669"/>
    <property type="project" value="UniProtKB-KW"/>
</dbReference>
<dbReference type="AlphaFoldDB" id="A0A084VDH6"/>
<keyword evidence="7" id="KW-1185">Reference proteome</keyword>
<name>A0A084VDH6_ANOSI</name>
<evidence type="ECO:0000256" key="1">
    <source>
        <dbReference type="ARBA" id="ARBA00022690"/>
    </source>
</evidence>
<keyword evidence="3" id="KW-0732">Signal</keyword>
<evidence type="ECO:0000313" key="5">
    <source>
        <dbReference type="EMBL" id="KFB36020.1"/>
    </source>
</evidence>
<dbReference type="SUPFAM" id="SSF57567">
    <property type="entry name" value="Serine protease inhibitors"/>
    <property type="match status" value="1"/>
</dbReference>
<protein>
    <submittedName>
        <fullName evidence="5">Putative salivary secreted serine protease inhibitor</fullName>
    </submittedName>
    <submittedName>
        <fullName evidence="6">TIL domain-containing protein</fullName>
    </submittedName>
</protein>
<dbReference type="EnsemblMetazoa" id="ASIC003003-RA">
    <property type="protein sequence ID" value="ASIC003003-PA"/>
    <property type="gene ID" value="ASIC003003"/>
</dbReference>
<accession>A0A084VDH6</accession>
<gene>
    <name evidence="5" type="ORF">ZHAS_00003003</name>
</gene>
<keyword evidence="2" id="KW-1015">Disulfide bond</keyword>
<dbReference type="OrthoDB" id="6236007at2759"/>
<dbReference type="InterPro" id="IPR002919">
    <property type="entry name" value="TIL_dom"/>
</dbReference>
<feature type="signal peptide" evidence="3">
    <location>
        <begin position="1"/>
        <end position="20"/>
    </location>
</feature>
<dbReference type="VEuPathDB" id="VectorBase:ASIS005826"/>
<evidence type="ECO:0000256" key="2">
    <source>
        <dbReference type="ARBA" id="ARBA00023157"/>
    </source>
</evidence>
<organism evidence="5">
    <name type="scientific">Anopheles sinensis</name>
    <name type="common">Mosquito</name>
    <dbReference type="NCBI Taxonomy" id="74873"/>
    <lineage>
        <taxon>Eukaryota</taxon>
        <taxon>Metazoa</taxon>
        <taxon>Ecdysozoa</taxon>
        <taxon>Arthropoda</taxon>
        <taxon>Hexapoda</taxon>
        <taxon>Insecta</taxon>
        <taxon>Pterygota</taxon>
        <taxon>Neoptera</taxon>
        <taxon>Endopterygota</taxon>
        <taxon>Diptera</taxon>
        <taxon>Nematocera</taxon>
        <taxon>Culicoidea</taxon>
        <taxon>Culicidae</taxon>
        <taxon>Anophelinae</taxon>
        <taxon>Anopheles</taxon>
    </lineage>
</organism>
<dbReference type="Gene3D" id="2.10.25.10">
    <property type="entry name" value="Laminin"/>
    <property type="match status" value="1"/>
</dbReference>
<dbReference type="EMBL" id="ATLV01011337">
    <property type="status" value="NOT_ANNOTATED_CDS"/>
    <property type="molecule type" value="Genomic_DNA"/>
</dbReference>
<dbReference type="VEuPathDB" id="VectorBase:ASIC003003"/>
<dbReference type="Proteomes" id="UP000030765">
    <property type="component" value="Unassembled WGS sequence"/>
</dbReference>
<dbReference type="PANTHER" id="PTHR23259">
    <property type="entry name" value="RIDDLE"/>
    <property type="match status" value="1"/>
</dbReference>
<evidence type="ECO:0000313" key="6">
    <source>
        <dbReference type="EnsemblMetazoa" id="ASIC003003-PA"/>
    </source>
</evidence>
<reference evidence="5 7" key="1">
    <citation type="journal article" date="2014" name="BMC Genomics">
        <title>Genome sequence of Anopheles sinensis provides insight into genetics basis of mosquito competence for malaria parasites.</title>
        <authorList>
            <person name="Zhou D."/>
            <person name="Zhang D."/>
            <person name="Ding G."/>
            <person name="Shi L."/>
            <person name="Hou Q."/>
            <person name="Ye Y."/>
            <person name="Xu Y."/>
            <person name="Zhou H."/>
            <person name="Xiong C."/>
            <person name="Li S."/>
            <person name="Yu J."/>
            <person name="Hong S."/>
            <person name="Yu X."/>
            <person name="Zou P."/>
            <person name="Chen C."/>
            <person name="Chang X."/>
            <person name="Wang W."/>
            <person name="Lv Y."/>
            <person name="Sun Y."/>
            <person name="Ma L."/>
            <person name="Shen B."/>
            <person name="Zhu C."/>
        </authorList>
    </citation>
    <scope>NUCLEOTIDE SEQUENCE [LARGE SCALE GENOMIC DNA]</scope>
</reference>
<evidence type="ECO:0000313" key="7">
    <source>
        <dbReference type="Proteomes" id="UP000030765"/>
    </source>
</evidence>
<dbReference type="PANTHER" id="PTHR23259:SF69">
    <property type="entry name" value="GEO11767P1-RELATED"/>
    <property type="match status" value="1"/>
</dbReference>
<dbReference type="STRING" id="74873.A0A084VDH6"/>
<dbReference type="OMA" id="CVDKCFC"/>
<dbReference type="CDD" id="cd19941">
    <property type="entry name" value="TIL"/>
    <property type="match status" value="1"/>
</dbReference>
<sequence length="96" mass="11092">MRAIYVILFLAIFVLVGVQSADDKKDDKKDDKNKKCGENETYQRCGTACERRCDNSDYWNTPCEEPCVDKCFCDDGYLRDKDTNKCVRAWRCGVSD</sequence>
<dbReference type="Pfam" id="PF01826">
    <property type="entry name" value="TIL"/>
    <property type="match status" value="1"/>
</dbReference>
<dbReference type="EMBL" id="KE524664">
    <property type="protein sequence ID" value="KFB36020.1"/>
    <property type="molecule type" value="Genomic_DNA"/>
</dbReference>
<proteinExistence type="predicted"/>
<dbReference type="InterPro" id="IPR051368">
    <property type="entry name" value="SerProtInhib-TIL_Domain"/>
</dbReference>
<reference evidence="6" key="2">
    <citation type="submission" date="2020-05" db="UniProtKB">
        <authorList>
            <consortium name="EnsemblMetazoa"/>
        </authorList>
    </citation>
    <scope>IDENTIFICATION</scope>
</reference>